<keyword evidence="1" id="KW-0436">Ligase</keyword>
<dbReference type="Proteomes" id="UP000054560">
    <property type="component" value="Unassembled WGS sequence"/>
</dbReference>
<dbReference type="Pfam" id="PF13535">
    <property type="entry name" value="ATP-grasp_4"/>
    <property type="match status" value="1"/>
</dbReference>
<dbReference type="RefSeq" id="XP_014152959.1">
    <property type="nucleotide sequence ID" value="XM_014297484.1"/>
</dbReference>
<dbReference type="GO" id="GO:0005524">
    <property type="term" value="F:ATP binding"/>
    <property type="evidence" value="ECO:0007669"/>
    <property type="project" value="UniProtKB-UniRule"/>
</dbReference>
<proteinExistence type="predicted"/>
<dbReference type="SUPFAM" id="SSF56059">
    <property type="entry name" value="Glutathione synthetase ATP-binding domain-like"/>
    <property type="match status" value="1"/>
</dbReference>
<dbReference type="Gene3D" id="3.30.470.20">
    <property type="entry name" value="ATP-grasp fold, B domain"/>
    <property type="match status" value="1"/>
</dbReference>
<dbReference type="InterPro" id="IPR011761">
    <property type="entry name" value="ATP-grasp"/>
</dbReference>
<dbReference type="SMART" id="SM01209">
    <property type="entry name" value="GARS_A"/>
    <property type="match status" value="1"/>
</dbReference>
<dbReference type="PROSITE" id="PS50975">
    <property type="entry name" value="ATP_GRASP"/>
    <property type="match status" value="1"/>
</dbReference>
<sequence>MPLPSGVEQLTGNDQATQDKRVALLNGLNVLFLGMPNLPGMSGSLYEKNEALVATGANIWAVFNSEEDELYKFLQCGEKKLFPKSMFADLMSDDVYVQAENVKKAAAEAGVTFDGVFSPYENMMTVVGACAEVMGLPGNIVSAYLTARDKHTAREVLRKAGIATPASARVSTVEDIDQACKDVGFPMIVKPTAGAGSQGVYIARSESEVKGLVTKLLDEISGNAFLSYNPGVSDGGIVCEEFLEGDETDVDCLLSPGEGNKAVYRNVCDNGPCVPPFFVENRENAPSLLPDDAQTQLKDYAESCLRAFGFTVGCFHVECMWTKKGPRLIEVNPRMGGGPVPQFHMDAYGVDMYLNFFLALCDIPINPPLPKEPLCTLVSYWIASPTTGTLNSLDFLEKVKAHPKCISAAPNFKVGDKVKGVDKSVPDVLGAFMLKYTYAERVQAVKEGEELGESLEFDITPEEKAPRRPSRRMSLLEPQDLVDNN</sequence>
<dbReference type="GeneID" id="25909048"/>
<accession>A0A0L0FQJ7</accession>
<evidence type="ECO:0000256" key="4">
    <source>
        <dbReference type="PROSITE-ProRule" id="PRU00409"/>
    </source>
</evidence>
<feature type="region of interest" description="Disordered" evidence="5">
    <location>
        <begin position="458"/>
        <end position="485"/>
    </location>
</feature>
<feature type="domain" description="ATP-grasp" evidence="6">
    <location>
        <begin position="154"/>
        <end position="361"/>
    </location>
</feature>
<evidence type="ECO:0000313" key="8">
    <source>
        <dbReference type="Proteomes" id="UP000054560"/>
    </source>
</evidence>
<protein>
    <recommendedName>
        <fullName evidence="6">ATP-grasp domain-containing protein</fullName>
    </recommendedName>
</protein>
<evidence type="ECO:0000259" key="6">
    <source>
        <dbReference type="PROSITE" id="PS50975"/>
    </source>
</evidence>
<evidence type="ECO:0000256" key="3">
    <source>
        <dbReference type="ARBA" id="ARBA00022840"/>
    </source>
</evidence>
<dbReference type="GO" id="GO:0046872">
    <property type="term" value="F:metal ion binding"/>
    <property type="evidence" value="ECO:0007669"/>
    <property type="project" value="InterPro"/>
</dbReference>
<dbReference type="OrthoDB" id="434648at2759"/>
<name>A0A0L0FQJ7_9EUKA</name>
<evidence type="ECO:0000256" key="2">
    <source>
        <dbReference type="ARBA" id="ARBA00022741"/>
    </source>
</evidence>
<organism evidence="7 8">
    <name type="scientific">Sphaeroforma arctica JP610</name>
    <dbReference type="NCBI Taxonomy" id="667725"/>
    <lineage>
        <taxon>Eukaryota</taxon>
        <taxon>Ichthyosporea</taxon>
        <taxon>Ichthyophonida</taxon>
        <taxon>Sphaeroforma</taxon>
    </lineage>
</organism>
<dbReference type="InterPro" id="IPR052032">
    <property type="entry name" value="ATP-dep_AA_Ligase"/>
</dbReference>
<dbReference type="STRING" id="667725.A0A0L0FQJ7"/>
<dbReference type="eggNOG" id="ENOG502RN4Y">
    <property type="taxonomic scope" value="Eukaryota"/>
</dbReference>
<reference evidence="7 8" key="1">
    <citation type="submission" date="2011-02" db="EMBL/GenBank/DDBJ databases">
        <title>The Genome Sequence of Sphaeroforma arctica JP610.</title>
        <authorList>
            <consortium name="The Broad Institute Genome Sequencing Platform"/>
            <person name="Russ C."/>
            <person name="Cuomo C."/>
            <person name="Young S.K."/>
            <person name="Zeng Q."/>
            <person name="Gargeya S."/>
            <person name="Alvarado L."/>
            <person name="Berlin A."/>
            <person name="Chapman S.B."/>
            <person name="Chen Z."/>
            <person name="Freedman E."/>
            <person name="Gellesch M."/>
            <person name="Goldberg J."/>
            <person name="Griggs A."/>
            <person name="Gujja S."/>
            <person name="Heilman E."/>
            <person name="Heiman D."/>
            <person name="Howarth C."/>
            <person name="Mehta T."/>
            <person name="Neiman D."/>
            <person name="Pearson M."/>
            <person name="Roberts A."/>
            <person name="Saif S."/>
            <person name="Shea T."/>
            <person name="Shenoy N."/>
            <person name="Sisk P."/>
            <person name="Stolte C."/>
            <person name="Sykes S."/>
            <person name="White J."/>
            <person name="Yandava C."/>
            <person name="Burger G."/>
            <person name="Gray M.W."/>
            <person name="Holland P.W.H."/>
            <person name="King N."/>
            <person name="Lang F.B.F."/>
            <person name="Roger A.J."/>
            <person name="Ruiz-Trillo I."/>
            <person name="Haas B."/>
            <person name="Nusbaum C."/>
            <person name="Birren B."/>
        </authorList>
    </citation>
    <scope>NUCLEOTIDE SEQUENCE [LARGE SCALE GENOMIC DNA]</scope>
    <source>
        <strain evidence="7 8">JP610</strain>
    </source>
</reference>
<dbReference type="EMBL" id="KQ242374">
    <property type="protein sequence ID" value="KNC79057.1"/>
    <property type="molecule type" value="Genomic_DNA"/>
</dbReference>
<dbReference type="GO" id="GO:0016874">
    <property type="term" value="F:ligase activity"/>
    <property type="evidence" value="ECO:0007669"/>
    <property type="project" value="UniProtKB-KW"/>
</dbReference>
<dbReference type="AlphaFoldDB" id="A0A0L0FQJ7"/>
<evidence type="ECO:0000313" key="7">
    <source>
        <dbReference type="EMBL" id="KNC79057.1"/>
    </source>
</evidence>
<keyword evidence="8" id="KW-1185">Reference proteome</keyword>
<gene>
    <name evidence="7" type="ORF">SARC_08544</name>
</gene>
<dbReference type="PANTHER" id="PTHR43585">
    <property type="entry name" value="FUMIPYRROLE BIOSYNTHESIS PROTEIN C"/>
    <property type="match status" value="1"/>
</dbReference>
<evidence type="ECO:0000256" key="1">
    <source>
        <dbReference type="ARBA" id="ARBA00022598"/>
    </source>
</evidence>
<keyword evidence="3 4" id="KW-0067">ATP-binding</keyword>
<evidence type="ECO:0000256" key="5">
    <source>
        <dbReference type="SAM" id="MobiDB-lite"/>
    </source>
</evidence>
<dbReference type="PANTHER" id="PTHR43585:SF2">
    <property type="entry name" value="ATP-GRASP ENZYME FSQD"/>
    <property type="match status" value="1"/>
</dbReference>
<keyword evidence="2 4" id="KW-0547">Nucleotide-binding</keyword>